<evidence type="ECO:0000256" key="3">
    <source>
        <dbReference type="ARBA" id="ARBA00038401"/>
    </source>
</evidence>
<comment type="subcellular location">
    <subcellularLocation>
        <location evidence="1">Nucleus</location>
    </subcellularLocation>
</comment>
<dbReference type="InterPro" id="IPR016024">
    <property type="entry name" value="ARM-type_fold"/>
</dbReference>
<reference evidence="5 6" key="1">
    <citation type="submission" date="2018-04" db="EMBL/GenBank/DDBJ databases">
        <title>The genome of golden apple snail Pomacea canaliculata provides insight into stress tolerance and invasive adaptation.</title>
        <authorList>
            <person name="Liu C."/>
            <person name="Liu B."/>
            <person name="Ren Y."/>
            <person name="Zhang Y."/>
            <person name="Wang H."/>
            <person name="Li S."/>
            <person name="Jiang F."/>
            <person name="Yin L."/>
            <person name="Zhang G."/>
            <person name="Qian W."/>
            <person name="Fan W."/>
        </authorList>
    </citation>
    <scope>NUCLEOTIDE SEQUENCE [LARGE SCALE GENOMIC DNA]</scope>
    <source>
        <strain evidence="5">SZHN2017</strain>
        <tissue evidence="5">Muscle</tissue>
    </source>
</reference>
<evidence type="ECO:0000256" key="1">
    <source>
        <dbReference type="ARBA" id="ARBA00004123"/>
    </source>
</evidence>
<dbReference type="InterPro" id="IPR011989">
    <property type="entry name" value="ARM-like"/>
</dbReference>
<feature type="region of interest" description="Disordered" evidence="4">
    <location>
        <begin position="411"/>
        <end position="446"/>
    </location>
</feature>
<dbReference type="Proteomes" id="UP000245119">
    <property type="component" value="Linkage Group LG3"/>
</dbReference>
<dbReference type="GO" id="GO:0005654">
    <property type="term" value="C:nucleoplasm"/>
    <property type="evidence" value="ECO:0007669"/>
    <property type="project" value="TreeGrafter"/>
</dbReference>
<feature type="region of interest" description="Disordered" evidence="4">
    <location>
        <begin position="28"/>
        <end position="48"/>
    </location>
</feature>
<gene>
    <name evidence="5" type="ORF">C0Q70_04527</name>
</gene>
<organism evidence="5 6">
    <name type="scientific">Pomacea canaliculata</name>
    <name type="common">Golden apple snail</name>
    <dbReference type="NCBI Taxonomy" id="400727"/>
    <lineage>
        <taxon>Eukaryota</taxon>
        <taxon>Metazoa</taxon>
        <taxon>Spiralia</taxon>
        <taxon>Lophotrochozoa</taxon>
        <taxon>Mollusca</taxon>
        <taxon>Gastropoda</taxon>
        <taxon>Caenogastropoda</taxon>
        <taxon>Architaenioglossa</taxon>
        <taxon>Ampullarioidea</taxon>
        <taxon>Ampullariidae</taxon>
        <taxon>Pomacea</taxon>
    </lineage>
</organism>
<keyword evidence="2" id="KW-0539">Nucleus</keyword>
<evidence type="ECO:0000256" key="2">
    <source>
        <dbReference type="ARBA" id="ARBA00023242"/>
    </source>
</evidence>
<dbReference type="SUPFAM" id="SSF48371">
    <property type="entry name" value="ARM repeat"/>
    <property type="match status" value="1"/>
</dbReference>
<name>A0A2T7PIN7_POMCA</name>
<keyword evidence="6" id="KW-1185">Reference proteome</keyword>
<dbReference type="EMBL" id="PZQS01000003">
    <property type="protein sequence ID" value="PVD33274.1"/>
    <property type="molecule type" value="Genomic_DNA"/>
</dbReference>
<dbReference type="InterPro" id="IPR052464">
    <property type="entry name" value="Synovial_Prolif_Regulator"/>
</dbReference>
<accession>A0A2T7PIN7</accession>
<dbReference type="Gene3D" id="1.25.10.10">
    <property type="entry name" value="Leucine-rich Repeat Variant"/>
    <property type="match status" value="1"/>
</dbReference>
<protein>
    <recommendedName>
        <fullName evidence="7">Protein SAAL1</fullName>
    </recommendedName>
</protein>
<evidence type="ECO:0008006" key="7">
    <source>
        <dbReference type="Google" id="ProtNLM"/>
    </source>
</evidence>
<comment type="similarity">
    <text evidence="3">Belongs to the SAAL1 family.</text>
</comment>
<feature type="compositionally biased region" description="Basic and acidic residues" evidence="4">
    <location>
        <begin position="430"/>
        <end position="439"/>
    </location>
</feature>
<evidence type="ECO:0000313" key="6">
    <source>
        <dbReference type="Proteomes" id="UP000245119"/>
    </source>
</evidence>
<evidence type="ECO:0000256" key="4">
    <source>
        <dbReference type="SAM" id="MobiDB-lite"/>
    </source>
</evidence>
<evidence type="ECO:0000313" key="5">
    <source>
        <dbReference type="EMBL" id="PVD33274.1"/>
    </source>
</evidence>
<dbReference type="PANTHER" id="PTHR23424:SF23">
    <property type="entry name" value="PROTEIN SAAL1"/>
    <property type="match status" value="1"/>
</dbReference>
<proteinExistence type="inferred from homology"/>
<dbReference type="PANTHER" id="PTHR23424">
    <property type="entry name" value="SERUM AMYLOID A"/>
    <property type="match status" value="1"/>
</dbReference>
<comment type="caution">
    <text evidence="5">The sequence shown here is derived from an EMBL/GenBank/DDBJ whole genome shotgun (WGS) entry which is preliminary data.</text>
</comment>
<dbReference type="OrthoDB" id="2156856at2759"/>
<dbReference type="AlphaFoldDB" id="A0A2T7PIN7"/>
<sequence length="588" mass="65743">MAVATLQTVVKPEGLLLNQLAVDLSMDSCEASPNPTRNPSPPPELQQNEEATLGDSIGSTAFSKHWLFATLMKLIQEVDKETEAEEGVESESDFSVDVDEDLQTELCKLWDMSMNTEVAKFLQEFKAIEILTGVISKSKAPRVIEICIGILGNMACDNEVCVEIASNEKLVNLTLALLGNDDPPTLVETTRLLYTNLSHQTACQMWLKAIERASLVQDQVAFIFHSSTNNVLLKNTADFVDVLLDLSDELRHKWATTEMVDSLLEAIQQTGHKHSETLEVFLHVFQLLSTTEPGVEVLVEKGETVLLPLLQYLECVCEDEIVSLDDHSACLSSVFSLLHALFASDTAIAEKLSTSSQLLRCMVKVLEPLYPSLHNKNENTQGEDCSSSIQTLSDDHQLLSSVNQNASRCHIQEDQSEGDDVTCSATQQDSGRDKDKSKDNVSSGDLEPRRMRQYKMLFDVLQMFLRHFFRSLQIDQVTDEEVEEDKKASEKTSKPIFFPVLVYLETSCSRYRIICLALTLMDADRPYSAESPTSEYDAGASSTRPRLSADIEHLRQLCQTYDQTRVVRILDDVVQGKVLNRTDSGEER</sequence>